<dbReference type="SUPFAM" id="SSF55031">
    <property type="entry name" value="Bacterial exopeptidase dimerisation domain"/>
    <property type="match status" value="1"/>
</dbReference>
<dbReference type="Pfam" id="PF01546">
    <property type="entry name" value="Peptidase_M20"/>
    <property type="match status" value="1"/>
</dbReference>
<accession>A0A8J3H969</accession>
<feature type="binding site" evidence="3">
    <location>
        <position position="94"/>
    </location>
    <ligand>
        <name>Zn(2+)</name>
        <dbReference type="ChEBI" id="CHEBI:29105"/>
        <label>2</label>
    </ligand>
</feature>
<proteinExistence type="inferred from homology"/>
<dbReference type="PANTHER" id="PTHR32494">
    <property type="entry name" value="ALLANTOATE DEIMINASE-RELATED"/>
    <property type="match status" value="1"/>
</dbReference>
<feature type="binding site" evidence="3">
    <location>
        <position position="382"/>
    </location>
    <ligand>
        <name>Zn(2+)</name>
        <dbReference type="ChEBI" id="CHEBI:29105"/>
        <label>2</label>
    </ligand>
</feature>
<dbReference type="Gene3D" id="3.40.630.10">
    <property type="entry name" value="Zn peptidases"/>
    <property type="match status" value="1"/>
</dbReference>
<dbReference type="AlphaFoldDB" id="A0A8J3H969"/>
<dbReference type="NCBIfam" id="TIGR01879">
    <property type="entry name" value="hydantase"/>
    <property type="match status" value="1"/>
</dbReference>
<dbReference type="InterPro" id="IPR036264">
    <property type="entry name" value="Bact_exopeptidase_dim_dom"/>
</dbReference>
<evidence type="ECO:0000256" key="3">
    <source>
        <dbReference type="PIRSR" id="PIRSR001235-1"/>
    </source>
</evidence>
<evidence type="ECO:0000259" key="4">
    <source>
        <dbReference type="Pfam" id="PF07687"/>
    </source>
</evidence>
<dbReference type="EMBL" id="BNAP01000033">
    <property type="protein sequence ID" value="GHH02448.1"/>
    <property type="molecule type" value="Genomic_DNA"/>
</dbReference>
<comment type="similarity">
    <text evidence="1">Belongs to the peptidase M20 family.</text>
</comment>
<evidence type="ECO:0000256" key="1">
    <source>
        <dbReference type="ARBA" id="ARBA00006153"/>
    </source>
</evidence>
<dbReference type="PANTHER" id="PTHR32494:SF5">
    <property type="entry name" value="ALLANTOATE AMIDOHYDROLASE"/>
    <property type="match status" value="1"/>
</dbReference>
<dbReference type="Pfam" id="PF07687">
    <property type="entry name" value="M20_dimer"/>
    <property type="match status" value="1"/>
</dbReference>
<keyword evidence="6" id="KW-1185">Reference proteome</keyword>
<dbReference type="InterPro" id="IPR002933">
    <property type="entry name" value="Peptidase_M20"/>
</dbReference>
<feature type="binding site" evidence="3">
    <location>
        <position position="94"/>
    </location>
    <ligand>
        <name>Zn(2+)</name>
        <dbReference type="ChEBI" id="CHEBI:29105"/>
        <label>1</label>
    </ligand>
</feature>
<dbReference type="PROSITE" id="PS00758">
    <property type="entry name" value="ARGE_DAPE_CPG2_1"/>
    <property type="match status" value="1"/>
</dbReference>
<dbReference type="CDD" id="cd03884">
    <property type="entry name" value="M20_bAS"/>
    <property type="match status" value="1"/>
</dbReference>
<feature type="binding site" evidence="3">
    <location>
        <position position="83"/>
    </location>
    <ligand>
        <name>Zn(2+)</name>
        <dbReference type="ChEBI" id="CHEBI:29105"/>
        <label>1</label>
    </ligand>
</feature>
<dbReference type="Gene3D" id="3.30.70.360">
    <property type="match status" value="1"/>
</dbReference>
<sequence length="418" mass="43711">MSVAIDIDRLMARIFDLAKIGALPGGGCKRLALSPEDAESRALVTGWFEARGLEIHRDVIGNTWAIRADRNGGTTAPVLMGSHIDTVGTGGLYDGVLGVLGAFEVIESIDDAGIETERPLAVAFFTNEEGARFQPDMMGSGVAMGELGLDEMLASVGIDGPSVAEALAAIGAAGDEPVGALKPSCYLELHIEQGPVLEAEGLEIGVVTGVQGISWSEFTVSGATAHAGTTPMKMRRDAGVVAAAIALEARAIAASFGPPQVATVGRMRFSPDLVNVVPETAVLTVDLRNTDETELKAAEKWLFSKAETLAKVEGCTVTRRTLARFEPVVFDPDLVEEVAQGAAQLGMTARRMPSGAGHDAQMFAPHCPSAMIFVPSKDGISHNTTEFTAPDEIARGVALLAQVALTRAGHAQSEGRVQ</sequence>
<feature type="domain" description="Peptidase M20 dimerisation" evidence="4">
    <location>
        <begin position="209"/>
        <end position="310"/>
    </location>
</feature>
<reference evidence="5" key="2">
    <citation type="submission" date="2020-09" db="EMBL/GenBank/DDBJ databases">
        <authorList>
            <person name="Sun Q."/>
            <person name="Zhou Y."/>
        </authorList>
    </citation>
    <scope>NUCLEOTIDE SEQUENCE</scope>
    <source>
        <strain evidence="5">CGMCC 1.7081</strain>
    </source>
</reference>
<name>A0A8J3H969_9RHOB</name>
<comment type="caution">
    <text evidence="5">The sequence shown here is derived from an EMBL/GenBank/DDBJ whole genome shotgun (WGS) entry which is preliminary data.</text>
</comment>
<dbReference type="InterPro" id="IPR010158">
    <property type="entry name" value="Amidase_Cbmase"/>
</dbReference>
<evidence type="ECO:0000313" key="6">
    <source>
        <dbReference type="Proteomes" id="UP000611500"/>
    </source>
</evidence>
<comment type="cofactor">
    <cofactor evidence="3">
        <name>Zn(2+)</name>
        <dbReference type="ChEBI" id="CHEBI:29105"/>
    </cofactor>
    <text evidence="3">Binds 2 Zn(2+) ions per subunit.</text>
</comment>
<feature type="binding site" evidence="3">
    <location>
        <position position="190"/>
    </location>
    <ligand>
        <name>Zn(2+)</name>
        <dbReference type="ChEBI" id="CHEBI:29105"/>
        <label>1</label>
    </ligand>
</feature>
<dbReference type="SUPFAM" id="SSF53187">
    <property type="entry name" value="Zn-dependent exopeptidases"/>
    <property type="match status" value="1"/>
</dbReference>
<reference evidence="5" key="1">
    <citation type="journal article" date="2014" name="Int. J. Syst. Evol. Microbiol.">
        <title>Complete genome sequence of Corynebacterium casei LMG S-19264T (=DSM 44701T), isolated from a smear-ripened cheese.</title>
        <authorList>
            <consortium name="US DOE Joint Genome Institute (JGI-PGF)"/>
            <person name="Walter F."/>
            <person name="Albersmeier A."/>
            <person name="Kalinowski J."/>
            <person name="Ruckert C."/>
        </authorList>
    </citation>
    <scope>NUCLEOTIDE SEQUENCE</scope>
    <source>
        <strain evidence="5">CGMCC 1.7081</strain>
    </source>
</reference>
<protein>
    <submittedName>
        <fullName evidence="5">Zn-dependent hydrolase</fullName>
    </submittedName>
</protein>
<organism evidence="5 6">
    <name type="scientific">Pseudodonghicola xiamenensis</name>
    <dbReference type="NCBI Taxonomy" id="337702"/>
    <lineage>
        <taxon>Bacteria</taxon>
        <taxon>Pseudomonadati</taxon>
        <taxon>Pseudomonadota</taxon>
        <taxon>Alphaproteobacteria</taxon>
        <taxon>Rhodobacterales</taxon>
        <taxon>Paracoccaceae</taxon>
        <taxon>Pseudodonghicola</taxon>
    </lineage>
</organism>
<dbReference type="Proteomes" id="UP000611500">
    <property type="component" value="Unassembled WGS sequence"/>
</dbReference>
<dbReference type="PIRSF" id="PIRSF001235">
    <property type="entry name" value="Amidase_carbamoylase"/>
    <property type="match status" value="1"/>
</dbReference>
<evidence type="ECO:0000313" key="5">
    <source>
        <dbReference type="EMBL" id="GHH02448.1"/>
    </source>
</evidence>
<keyword evidence="3" id="KW-0479">Metal-binding</keyword>
<dbReference type="GO" id="GO:0046872">
    <property type="term" value="F:metal ion binding"/>
    <property type="evidence" value="ECO:0007669"/>
    <property type="project" value="UniProtKB-KW"/>
</dbReference>
<dbReference type="InterPro" id="IPR011650">
    <property type="entry name" value="Peptidase_M20_dimer"/>
</dbReference>
<keyword evidence="3" id="KW-0862">Zinc</keyword>
<feature type="binding site" evidence="3">
    <location>
        <position position="129"/>
    </location>
    <ligand>
        <name>Zn(2+)</name>
        <dbReference type="ChEBI" id="CHEBI:29105"/>
        <label>2</label>
    </ligand>
</feature>
<dbReference type="RefSeq" id="WP_028095119.1">
    <property type="nucleotide sequence ID" value="NZ_BNAP01000033.1"/>
</dbReference>
<dbReference type="GO" id="GO:0016813">
    <property type="term" value="F:hydrolase activity, acting on carbon-nitrogen (but not peptide) bonds, in linear amidines"/>
    <property type="evidence" value="ECO:0007669"/>
    <property type="project" value="InterPro"/>
</dbReference>
<dbReference type="InterPro" id="IPR001261">
    <property type="entry name" value="ArgE/DapE_CS"/>
</dbReference>
<gene>
    <name evidence="5" type="ORF">GCM10010961_40220</name>
</gene>
<evidence type="ECO:0000256" key="2">
    <source>
        <dbReference type="ARBA" id="ARBA00022801"/>
    </source>
</evidence>
<dbReference type="NCBIfam" id="NF006771">
    <property type="entry name" value="PRK09290.1-5"/>
    <property type="match status" value="1"/>
</dbReference>
<keyword evidence="2 5" id="KW-0378">Hydrolase</keyword>